<evidence type="ECO:0000313" key="2">
    <source>
        <dbReference type="EMBL" id="KAF8432444.1"/>
    </source>
</evidence>
<sequence length="1220" mass="133816">MKYPSTSPFAAYDDDPASEFKDDVFPLRPQDPWDISTDFPYPRTLEYDVEEGTWLRLDVHPISGDIVFDMAGNIYCLPAHSYSEANLSGGIKTKAVPVLTGVPHDADPSFSPQGDRLAFRSDAGLGVDNIWVMPWATGGCSEMDVRSPSAMTAGAIAQREYDANLLAQGVRETEDRRLRRLSQEGRLRAVRVTNETYNWVSDARWHPSGTKVVATKWYYSRRSLGAGEGWEYEVPTIGDFKQHQVEVVNAGRRLVSRVLPLGWTKADYVEQQIGHEQFSWSGSDYLVYSGNIRDVEGNFEYSKDVHKGIYSIFARNLTSGEEEVLVDAFPGGASRPTLSRDGRTLAFVRRVRDKEALVLKDLQTGTLHNIWHGLTYDLSTIYAPMGTYPSFAFDPSDEAILIWAAGQIYHIPLALNAYGDRVLGGAPQPVGFRAHIEIKLAETLRATTDVRELEEGDQRLHAFTQLALDERGTHAVFQAAGVTYVQVLGSTSPAQRVPVAHTGAAYYSPSFVGGDNNLIVHGRWSDTHFSSFEIANLGTGSVYELTGLPMGRYFSPVLSGGKGAVRTIAFVKTSGDLLTGDVVATAQPGLWIGEVTLPTQTTSSNSIPVTNVRKIRTTISFSDSALKLNFISPDKLLIHQSTRVFAVDLSRDADEWGRYAEETLANGHSTDELVFSNTTRGAAFVNFQQVYYAPEVTSSADLWSKPGKAPAGLARLSLDGGHDLVVSGDGNVVGWFLGPFLHTLPISRLPQCSHTIKADIQTFGVDCVTQLLDVTEVDVRYESEVARLRREARAFSGVDTVAFVNATILIMEHGDVHQDVVSGGTVILRDGFIDAVGKDDEVSIPAGALTIQTHGGYIIPGFIDAHAHWSGTEVKYPATSWEMETFLAYGVTTMHNPSLHNSLGFVERARVESGLMIGPRIFHTGQIIYGASDYSYHLDIATTREAKEALTRIKAEGGPASWSYKNYNLPARASRQRLLLQARKMNMACVPEGGMNHDWDLTYIVDGMTTVEHNLPVSVLYDDILTLYSLSGTGSTPTHIVDYGGPMGEQLLWATTDIPNDPKLRRFTRHDILEGLSESTSRPANSMAVFNVSSSVAKMVHRGLSAHIGAHGEPPLGLMYHQEMAFAKAGGLSNYEVIRAATSDAATTFGLEESLGTVSPGKLADLVIFPGGFDLIDGDIRQTREIRFVVRGGRIWEAKTMTELWPVKGRQQTLPPFNAE</sequence>
<comment type="caution">
    <text evidence="2">The sequence shown here is derived from an EMBL/GenBank/DDBJ whole genome shotgun (WGS) entry which is preliminary data.</text>
</comment>
<reference evidence="2" key="2">
    <citation type="journal article" date="2020" name="Nat. Commun.">
        <title>Large-scale genome sequencing of mycorrhizal fungi provides insights into the early evolution of symbiotic traits.</title>
        <authorList>
            <person name="Miyauchi S."/>
            <person name="Kiss E."/>
            <person name="Kuo A."/>
            <person name="Drula E."/>
            <person name="Kohler A."/>
            <person name="Sanchez-Garcia M."/>
            <person name="Morin E."/>
            <person name="Andreopoulos B."/>
            <person name="Barry K.W."/>
            <person name="Bonito G."/>
            <person name="Buee M."/>
            <person name="Carver A."/>
            <person name="Chen C."/>
            <person name="Cichocki N."/>
            <person name="Clum A."/>
            <person name="Culley D."/>
            <person name="Crous P.W."/>
            <person name="Fauchery L."/>
            <person name="Girlanda M."/>
            <person name="Hayes R.D."/>
            <person name="Keri Z."/>
            <person name="LaButti K."/>
            <person name="Lipzen A."/>
            <person name="Lombard V."/>
            <person name="Magnuson J."/>
            <person name="Maillard F."/>
            <person name="Murat C."/>
            <person name="Nolan M."/>
            <person name="Ohm R.A."/>
            <person name="Pangilinan J."/>
            <person name="Pereira M.F."/>
            <person name="Perotto S."/>
            <person name="Peter M."/>
            <person name="Pfister S."/>
            <person name="Riley R."/>
            <person name="Sitrit Y."/>
            <person name="Stielow J.B."/>
            <person name="Szollosi G."/>
            <person name="Zifcakova L."/>
            <person name="Stursova M."/>
            <person name="Spatafora J.W."/>
            <person name="Tedersoo L."/>
            <person name="Vaario L.M."/>
            <person name="Yamada A."/>
            <person name="Yan M."/>
            <person name="Wang P."/>
            <person name="Xu J."/>
            <person name="Bruns T."/>
            <person name="Baldrian P."/>
            <person name="Vilgalys R."/>
            <person name="Dunand C."/>
            <person name="Henrissat B."/>
            <person name="Grigoriev I.V."/>
            <person name="Hibbett D."/>
            <person name="Nagy L.G."/>
            <person name="Martin F.M."/>
        </authorList>
    </citation>
    <scope>NUCLEOTIDE SEQUENCE</scope>
    <source>
        <strain evidence="2">BED1</strain>
    </source>
</reference>
<dbReference type="AlphaFoldDB" id="A0AAD4BJN9"/>
<dbReference type="Gene3D" id="1.20.58.520">
    <property type="entry name" value="Amidohydrolase"/>
    <property type="match status" value="1"/>
</dbReference>
<dbReference type="Gene3D" id="3.30.110.90">
    <property type="entry name" value="Amidohydrolase"/>
    <property type="match status" value="1"/>
</dbReference>
<reference evidence="2" key="1">
    <citation type="submission" date="2019-10" db="EMBL/GenBank/DDBJ databases">
        <authorList>
            <consortium name="DOE Joint Genome Institute"/>
            <person name="Kuo A."/>
            <person name="Miyauchi S."/>
            <person name="Kiss E."/>
            <person name="Drula E."/>
            <person name="Kohler A."/>
            <person name="Sanchez-Garcia M."/>
            <person name="Andreopoulos B."/>
            <person name="Barry K.W."/>
            <person name="Bonito G."/>
            <person name="Buee M."/>
            <person name="Carver A."/>
            <person name="Chen C."/>
            <person name="Cichocki N."/>
            <person name="Clum A."/>
            <person name="Culley D."/>
            <person name="Crous P.W."/>
            <person name="Fauchery L."/>
            <person name="Girlanda M."/>
            <person name="Hayes R."/>
            <person name="Keri Z."/>
            <person name="LaButti K."/>
            <person name="Lipzen A."/>
            <person name="Lombard V."/>
            <person name="Magnuson J."/>
            <person name="Maillard F."/>
            <person name="Morin E."/>
            <person name="Murat C."/>
            <person name="Nolan M."/>
            <person name="Ohm R."/>
            <person name="Pangilinan J."/>
            <person name="Pereira M."/>
            <person name="Perotto S."/>
            <person name="Peter M."/>
            <person name="Riley R."/>
            <person name="Sitrit Y."/>
            <person name="Stielow B."/>
            <person name="Szollosi G."/>
            <person name="Zifcakova L."/>
            <person name="Stursova M."/>
            <person name="Spatafora J.W."/>
            <person name="Tedersoo L."/>
            <person name="Vaario L.-M."/>
            <person name="Yamada A."/>
            <person name="Yan M."/>
            <person name="Wang P."/>
            <person name="Xu J."/>
            <person name="Bruns T."/>
            <person name="Baldrian P."/>
            <person name="Vilgalys R."/>
            <person name="Henrissat B."/>
            <person name="Grigoriev I.V."/>
            <person name="Hibbett D."/>
            <person name="Nagy L.G."/>
            <person name="Martin F.M."/>
        </authorList>
    </citation>
    <scope>NUCLEOTIDE SEQUENCE</scope>
    <source>
        <strain evidence="2">BED1</strain>
    </source>
</reference>
<dbReference type="GO" id="GO:0016810">
    <property type="term" value="F:hydrolase activity, acting on carbon-nitrogen (but not peptide) bonds"/>
    <property type="evidence" value="ECO:0007669"/>
    <property type="project" value="InterPro"/>
</dbReference>
<organism evidence="2 3">
    <name type="scientific">Boletus edulis BED1</name>
    <dbReference type="NCBI Taxonomy" id="1328754"/>
    <lineage>
        <taxon>Eukaryota</taxon>
        <taxon>Fungi</taxon>
        <taxon>Dikarya</taxon>
        <taxon>Basidiomycota</taxon>
        <taxon>Agaricomycotina</taxon>
        <taxon>Agaricomycetes</taxon>
        <taxon>Agaricomycetidae</taxon>
        <taxon>Boletales</taxon>
        <taxon>Boletineae</taxon>
        <taxon>Boletaceae</taxon>
        <taxon>Boletoideae</taxon>
        <taxon>Boletus</taxon>
    </lineage>
</organism>
<accession>A0AAD4BJN9</accession>
<dbReference type="SUPFAM" id="SSF51338">
    <property type="entry name" value="Composite domain of metallo-dependent hydrolases"/>
    <property type="match status" value="1"/>
</dbReference>
<dbReference type="InterPro" id="IPR011659">
    <property type="entry name" value="WD40"/>
</dbReference>
<feature type="domain" description="Amidohydrolase-related" evidence="1">
    <location>
        <begin position="857"/>
        <end position="1171"/>
    </location>
</feature>
<evidence type="ECO:0000259" key="1">
    <source>
        <dbReference type="Pfam" id="PF01979"/>
    </source>
</evidence>
<evidence type="ECO:0000313" key="3">
    <source>
        <dbReference type="Proteomes" id="UP001194468"/>
    </source>
</evidence>
<dbReference type="EMBL" id="WHUW01000040">
    <property type="protein sequence ID" value="KAF8432444.1"/>
    <property type="molecule type" value="Genomic_DNA"/>
</dbReference>
<dbReference type="Gene3D" id="2.120.10.30">
    <property type="entry name" value="TolB, C-terminal domain"/>
    <property type="match status" value="2"/>
</dbReference>
<dbReference type="InterPro" id="IPR006680">
    <property type="entry name" value="Amidohydro-rel"/>
</dbReference>
<dbReference type="Gene3D" id="3.40.50.10910">
    <property type="entry name" value="Amidohydrolase"/>
    <property type="match status" value="1"/>
</dbReference>
<dbReference type="InterPro" id="IPR032466">
    <property type="entry name" value="Metal_Hydrolase"/>
</dbReference>
<dbReference type="Proteomes" id="UP001194468">
    <property type="component" value="Unassembled WGS sequence"/>
</dbReference>
<dbReference type="SUPFAM" id="SSF82171">
    <property type="entry name" value="DPP6 N-terminal domain-like"/>
    <property type="match status" value="1"/>
</dbReference>
<proteinExistence type="predicted"/>
<protein>
    <recommendedName>
        <fullName evidence="1">Amidohydrolase-related domain-containing protein</fullName>
    </recommendedName>
</protein>
<name>A0AAD4BJN9_BOLED</name>
<dbReference type="InterPro" id="IPR011059">
    <property type="entry name" value="Metal-dep_hydrolase_composite"/>
</dbReference>
<keyword evidence="3" id="KW-1185">Reference proteome</keyword>
<dbReference type="Pfam" id="PF01979">
    <property type="entry name" value="Amidohydro_1"/>
    <property type="match status" value="1"/>
</dbReference>
<dbReference type="PANTHER" id="PTHR43135">
    <property type="entry name" value="ALPHA-D-RIBOSE 1-METHYLPHOSPHONATE 5-TRIPHOSPHATE DIPHOSPHATASE"/>
    <property type="match status" value="1"/>
</dbReference>
<dbReference type="InterPro" id="IPR011042">
    <property type="entry name" value="6-blade_b-propeller_TolB-like"/>
</dbReference>
<dbReference type="PANTHER" id="PTHR43135:SF3">
    <property type="entry name" value="ALPHA-D-RIBOSE 1-METHYLPHOSPHONATE 5-TRIPHOSPHATE DIPHOSPHATASE"/>
    <property type="match status" value="1"/>
</dbReference>
<dbReference type="InterPro" id="IPR051781">
    <property type="entry name" value="Metallo-dep_Hydrolase"/>
</dbReference>
<dbReference type="SUPFAM" id="SSF51556">
    <property type="entry name" value="Metallo-dependent hydrolases"/>
    <property type="match status" value="1"/>
</dbReference>
<gene>
    <name evidence="2" type="ORF">L210DRAFT_3413848</name>
</gene>
<dbReference type="Gene3D" id="2.30.40.10">
    <property type="entry name" value="Urease, subunit C, domain 1"/>
    <property type="match status" value="1"/>
</dbReference>
<dbReference type="Pfam" id="PF07676">
    <property type="entry name" value="PD40"/>
    <property type="match status" value="1"/>
</dbReference>